<dbReference type="KEGG" id="lak:106164048"/>
<proteinExistence type="predicted"/>
<dbReference type="GeneID" id="106164048"/>
<dbReference type="RefSeq" id="XP_013397288.1">
    <property type="nucleotide sequence ID" value="XM_013541834.1"/>
</dbReference>
<name>A0A1S3IGM3_LINAN</name>
<dbReference type="Gene3D" id="3.40.50.1820">
    <property type="entry name" value="alpha/beta hydrolase"/>
    <property type="match status" value="1"/>
</dbReference>
<dbReference type="PANTHER" id="PTHR47533:SF4">
    <property type="entry name" value="AB HYDROLASE-1 DOMAIN-CONTAINING PROTEIN"/>
    <property type="match status" value="1"/>
</dbReference>
<reference evidence="2" key="1">
    <citation type="submission" date="2025-08" db="UniProtKB">
        <authorList>
            <consortium name="RefSeq"/>
        </authorList>
    </citation>
    <scope>IDENTIFICATION</scope>
    <source>
        <tissue evidence="2">Gonads</tissue>
    </source>
</reference>
<dbReference type="OrthoDB" id="6431331at2759"/>
<dbReference type="InterPro" id="IPR010463">
    <property type="entry name" value="DUF1057"/>
</dbReference>
<evidence type="ECO:0000313" key="1">
    <source>
        <dbReference type="Proteomes" id="UP000085678"/>
    </source>
</evidence>
<dbReference type="Proteomes" id="UP000085678">
    <property type="component" value="Unplaced"/>
</dbReference>
<dbReference type="PANTHER" id="PTHR47533">
    <property type="entry name" value="PROTEIN CBG21859"/>
    <property type="match status" value="1"/>
</dbReference>
<keyword evidence="1" id="KW-1185">Reference proteome</keyword>
<dbReference type="InParanoid" id="A0A1S3IGM3"/>
<gene>
    <name evidence="2" type="primary">LOC106164048</name>
</gene>
<organism evidence="1 2">
    <name type="scientific">Lingula anatina</name>
    <name type="common">Brachiopod</name>
    <name type="synonym">Lingula unguis</name>
    <dbReference type="NCBI Taxonomy" id="7574"/>
    <lineage>
        <taxon>Eukaryota</taxon>
        <taxon>Metazoa</taxon>
        <taxon>Spiralia</taxon>
        <taxon>Lophotrochozoa</taxon>
        <taxon>Brachiopoda</taxon>
        <taxon>Linguliformea</taxon>
        <taxon>Lingulata</taxon>
        <taxon>Lingulida</taxon>
        <taxon>Linguloidea</taxon>
        <taxon>Lingulidae</taxon>
        <taxon>Lingula</taxon>
    </lineage>
</organism>
<sequence length="414" mass="47537">MVSQIRRGGIKLFYQTSGQTLVLRHAKNSSTSWMYKTKVVIPKIDKDKYIPTQRRDTVNVRVDVCYIDTGRENHNAKGKTAIILHDIPGSHKDLFELITQLAKNGVRVIVPNFPELGFSEVEVPVEKKYGGRRWSILKPVRLFAAYLHWMTGSPHMWQVLRKQTDYVHSTKERANFLLAFLDTIGVRNPDVVVAHGLNAYPALMIGAHVSWDIFRTIVLVTPTPHKPCKAFRPYFFTCLLADYWQFNYLNRPFVLLALRWLGRRIGQSHLPVAHIAASAMAMREPGEQGAHGTFYDVKTDGIIVKEKKIPLTYIMSENDKLIEANLSMEFAKILGVTEEQFDKYKGGVIQKKATSQWEDYYTKGVSIDDGTHFVQGKYTELVANEILDVLKHMYNVQSTYYLPVQKRKKIQLFE</sequence>
<protein>
    <submittedName>
        <fullName evidence="2">Uncharacterized protein LOC106164048</fullName>
    </submittedName>
</protein>
<accession>A0A1S3IGM3</accession>
<dbReference type="InterPro" id="IPR029058">
    <property type="entry name" value="AB_hydrolase_fold"/>
</dbReference>
<evidence type="ECO:0000313" key="2">
    <source>
        <dbReference type="RefSeq" id="XP_013397288.1"/>
    </source>
</evidence>
<dbReference type="OMA" id="YEMIDIM"/>
<dbReference type="SUPFAM" id="SSF53474">
    <property type="entry name" value="alpha/beta-Hydrolases"/>
    <property type="match status" value="1"/>
</dbReference>
<dbReference type="Pfam" id="PF06342">
    <property type="entry name" value="DUF1057"/>
    <property type="match status" value="2"/>
</dbReference>
<dbReference type="AlphaFoldDB" id="A0A1S3IGM3"/>